<protein>
    <recommendedName>
        <fullName evidence="4">HAUS augmin-like complex subunit 4</fullName>
    </recommendedName>
</protein>
<evidence type="ECO:0000256" key="1">
    <source>
        <dbReference type="SAM" id="Coils"/>
    </source>
</evidence>
<gene>
    <name evidence="2" type="ORF">Zmor_006717</name>
</gene>
<accession>A0AA38MNT2</accession>
<dbReference type="EMBL" id="JALNTZ010000002">
    <property type="protein sequence ID" value="KAJ3662363.1"/>
    <property type="molecule type" value="Genomic_DNA"/>
</dbReference>
<keyword evidence="3" id="KW-1185">Reference proteome</keyword>
<dbReference type="AlphaFoldDB" id="A0AA38MNT2"/>
<name>A0AA38MNT2_9CUCU</name>
<evidence type="ECO:0000313" key="3">
    <source>
        <dbReference type="Proteomes" id="UP001168821"/>
    </source>
</evidence>
<organism evidence="2 3">
    <name type="scientific">Zophobas morio</name>
    <dbReference type="NCBI Taxonomy" id="2755281"/>
    <lineage>
        <taxon>Eukaryota</taxon>
        <taxon>Metazoa</taxon>
        <taxon>Ecdysozoa</taxon>
        <taxon>Arthropoda</taxon>
        <taxon>Hexapoda</taxon>
        <taxon>Insecta</taxon>
        <taxon>Pterygota</taxon>
        <taxon>Neoptera</taxon>
        <taxon>Endopterygota</taxon>
        <taxon>Coleoptera</taxon>
        <taxon>Polyphaga</taxon>
        <taxon>Cucujiformia</taxon>
        <taxon>Tenebrionidae</taxon>
        <taxon>Zophobas</taxon>
    </lineage>
</organism>
<proteinExistence type="predicted"/>
<feature type="coiled-coil region" evidence="1">
    <location>
        <begin position="233"/>
        <end position="260"/>
    </location>
</feature>
<evidence type="ECO:0000313" key="2">
    <source>
        <dbReference type="EMBL" id="KAJ3662363.1"/>
    </source>
</evidence>
<dbReference type="Proteomes" id="UP001168821">
    <property type="component" value="Unassembled WGS sequence"/>
</dbReference>
<comment type="caution">
    <text evidence="2">The sequence shown here is derived from an EMBL/GenBank/DDBJ whole genome shotgun (WGS) entry which is preliminary data.</text>
</comment>
<sequence>MSDRIQNLLLATAASNCTSAQRQELNDLKHFYEKEYGKYNKYKILFEAIRETAFDYDSLEPELKTKVQNILLETNCIQVIDLDGIGDNLNSNSALGLTNFNSALHYSESLKLKEVVKLRLQDLYKNICETFRKITGENIDKIKYDDQAPIDLKNELELQQKKYICNLLEEQRILQDMVNLRLQKVPQICMNKVLEFQVKSQMSSLQSKIVEEKARIDIFTETSNSLSAYEELMKDIRMQRQECLADIQNLQDLKEKYKQVSCGKYDEILKSFIQYKSSLAKKKMIYESLQC</sequence>
<reference evidence="2" key="1">
    <citation type="journal article" date="2023" name="G3 (Bethesda)">
        <title>Whole genome assemblies of Zophobas morio and Tenebrio molitor.</title>
        <authorList>
            <person name="Kaur S."/>
            <person name="Stinson S.A."/>
            <person name="diCenzo G.C."/>
        </authorList>
    </citation>
    <scope>NUCLEOTIDE SEQUENCE</scope>
    <source>
        <strain evidence="2">QUZm001</strain>
    </source>
</reference>
<evidence type="ECO:0008006" key="4">
    <source>
        <dbReference type="Google" id="ProtNLM"/>
    </source>
</evidence>
<keyword evidence="1" id="KW-0175">Coiled coil</keyword>